<evidence type="ECO:0000313" key="4">
    <source>
        <dbReference type="Proteomes" id="UP001190700"/>
    </source>
</evidence>
<keyword evidence="4" id="KW-1185">Reference proteome</keyword>
<dbReference type="SUPFAM" id="SSF81901">
    <property type="entry name" value="HCP-like"/>
    <property type="match status" value="3"/>
</dbReference>
<dbReference type="GO" id="GO:0005789">
    <property type="term" value="C:endoplasmic reticulum membrane"/>
    <property type="evidence" value="ECO:0007669"/>
    <property type="project" value="TreeGrafter"/>
</dbReference>
<dbReference type="AlphaFoldDB" id="A0AAE0L5X3"/>
<keyword evidence="2" id="KW-0732">Signal</keyword>
<evidence type="ECO:0000313" key="3">
    <source>
        <dbReference type="EMBL" id="KAK3273346.1"/>
    </source>
</evidence>
<comment type="similarity">
    <text evidence="1">Belongs to the sel-1 family.</text>
</comment>
<protein>
    <submittedName>
        <fullName evidence="3">Uncharacterized protein</fullName>
    </submittedName>
</protein>
<feature type="signal peptide" evidence="2">
    <location>
        <begin position="1"/>
        <end position="20"/>
    </location>
</feature>
<name>A0AAE0L5X3_9CHLO</name>
<accession>A0AAE0L5X3</accession>
<evidence type="ECO:0000256" key="2">
    <source>
        <dbReference type="SAM" id="SignalP"/>
    </source>
</evidence>
<dbReference type="PANTHER" id="PTHR11102:SF147">
    <property type="entry name" value="SEL1L ADAPTOR SUBUNIT OF ERAD E3 UBIQUITIN LIGASE"/>
    <property type="match status" value="1"/>
</dbReference>
<organism evidence="3 4">
    <name type="scientific">Cymbomonas tetramitiformis</name>
    <dbReference type="NCBI Taxonomy" id="36881"/>
    <lineage>
        <taxon>Eukaryota</taxon>
        <taxon>Viridiplantae</taxon>
        <taxon>Chlorophyta</taxon>
        <taxon>Pyramimonadophyceae</taxon>
        <taxon>Pyramimonadales</taxon>
        <taxon>Pyramimonadaceae</taxon>
        <taxon>Cymbomonas</taxon>
    </lineage>
</organism>
<gene>
    <name evidence="3" type="ORF">CYMTET_18412</name>
</gene>
<dbReference type="EMBL" id="LGRX02008515">
    <property type="protein sequence ID" value="KAK3273346.1"/>
    <property type="molecule type" value="Genomic_DNA"/>
</dbReference>
<dbReference type="InterPro" id="IPR050767">
    <property type="entry name" value="Sel1_AlgK"/>
</dbReference>
<dbReference type="Proteomes" id="UP001190700">
    <property type="component" value="Unassembled WGS sequence"/>
</dbReference>
<dbReference type="InterPro" id="IPR011990">
    <property type="entry name" value="TPR-like_helical_dom_sf"/>
</dbReference>
<dbReference type="GO" id="GO:0036503">
    <property type="term" value="P:ERAD pathway"/>
    <property type="evidence" value="ECO:0007669"/>
    <property type="project" value="TreeGrafter"/>
</dbReference>
<comment type="caution">
    <text evidence="3">The sequence shown here is derived from an EMBL/GenBank/DDBJ whole genome shotgun (WGS) entry which is preliminary data.</text>
</comment>
<reference evidence="3 4" key="1">
    <citation type="journal article" date="2015" name="Genome Biol. Evol.">
        <title>Comparative Genomics of a Bacterivorous Green Alga Reveals Evolutionary Causalities and Consequences of Phago-Mixotrophic Mode of Nutrition.</title>
        <authorList>
            <person name="Burns J.A."/>
            <person name="Paasch A."/>
            <person name="Narechania A."/>
            <person name="Kim E."/>
        </authorList>
    </citation>
    <scope>NUCLEOTIDE SEQUENCE [LARGE SCALE GENOMIC DNA]</scope>
    <source>
        <strain evidence="3 4">PLY_AMNH</strain>
    </source>
</reference>
<evidence type="ECO:0000256" key="1">
    <source>
        <dbReference type="ARBA" id="ARBA00038101"/>
    </source>
</evidence>
<feature type="chain" id="PRO_5042197095" evidence="2">
    <location>
        <begin position="21"/>
        <end position="520"/>
    </location>
</feature>
<dbReference type="Gene3D" id="1.25.40.10">
    <property type="entry name" value="Tetratricopeptide repeat domain"/>
    <property type="match status" value="3"/>
</dbReference>
<sequence>MRVIISVCLHGLLLVGAITASRETGSELFEEVQSILTQKDARHSDQVRAKEMLEEVLQNQSDHTEALYAMGEIYQLGKGVDQDLEQSFEFFLQAAQLGHPPSQEEVGLLYSAGLGTKVDTPRALLYLYFASAANQTRAQLALGYRHMYGFSVPKSCQAAVMYYSQAAQDVISSARGHGNHPSIEKIRLSIDHDSNYNPGREQDMVQYYQYSADMGNTDAQTAIGQLFNFGARGMEQDYEQALHYFMQASQAGDGDAAAHLGHMYANGLGVEADNATALEYFRKGAEKGHPHAMYGLGYMYLTGSGLEKNLKKAHQYFSQAATDGSPDAQFHLGVMALQGMLSAPDYGKAFHHFNTASHQGHLLAIYNLAMMQLGGVGVPVSCKNALQLMKSVSERGPWSQLIEEAHSNYLSGNAAVATTLYLKAAEMGLELGQSNGAWLLDRRARRGRGKVVAVTWCLQEDGEEKWHKRALHYHELAADQGNTNSLLQIGDAHYYGKGTPEDIPKSVAIYRQRRTVFFPR</sequence>
<dbReference type="PANTHER" id="PTHR11102">
    <property type="entry name" value="SEL-1-LIKE PROTEIN"/>
    <property type="match status" value="1"/>
</dbReference>
<dbReference type="SMART" id="SM00671">
    <property type="entry name" value="SEL1"/>
    <property type="match status" value="10"/>
</dbReference>
<proteinExistence type="inferred from homology"/>
<dbReference type="InterPro" id="IPR006597">
    <property type="entry name" value="Sel1-like"/>
</dbReference>
<dbReference type="Pfam" id="PF08238">
    <property type="entry name" value="Sel1"/>
    <property type="match status" value="10"/>
</dbReference>